<dbReference type="Proteomes" id="UP001153199">
    <property type="component" value="Unassembled WGS sequence"/>
</dbReference>
<comment type="caution">
    <text evidence="1">The sequence shown here is derived from an EMBL/GenBank/DDBJ whole genome shotgun (WGS) entry which is preliminary data.</text>
</comment>
<dbReference type="RefSeq" id="WP_279360060.1">
    <property type="nucleotide sequence ID" value="NZ_JAMWDY010000004.1"/>
</dbReference>
<evidence type="ECO:0000313" key="1">
    <source>
        <dbReference type="EMBL" id="MDG6145990.1"/>
    </source>
</evidence>
<keyword evidence="2" id="KW-1185">Reference proteome</keyword>
<name>A0A9X4SJV2_9LACT</name>
<proteinExistence type="predicted"/>
<evidence type="ECO:0000313" key="2">
    <source>
        <dbReference type="Proteomes" id="UP001153199"/>
    </source>
</evidence>
<gene>
    <name evidence="1" type="ORF">NF717_10080</name>
</gene>
<organism evidence="1 2">
    <name type="scientific">Lactococcus formosensis</name>
    <dbReference type="NCBI Taxonomy" id="1281486"/>
    <lineage>
        <taxon>Bacteria</taxon>
        <taxon>Bacillati</taxon>
        <taxon>Bacillota</taxon>
        <taxon>Bacilli</taxon>
        <taxon>Lactobacillales</taxon>
        <taxon>Streptococcaceae</taxon>
        <taxon>Lactococcus</taxon>
    </lineage>
</organism>
<sequence>MDEYIKFYGWNDFATYSEAEKVRSCIKDILEDKTDDKVGVVKILEWVNVQKFIKGENNVFEISRTDIDVVLKIFQKKIPIFFNELSQSNLEDVLREIPNIYLEDFLANFSIYKLANKFPEQIIFDVFTEELVPTYELLKHKYFSESYPNFMKDRILSNSKVIETLLMQVLERSRIEFFTPKTISKNEWEDLLIKYISGEDANLNFVRLLQNSITVPKFHFQVTSEVKVLAKRKCREIEEKFWESEVNTSQSIPIIVCNNRKEYEDSLKNIASPACIGLVDKDKILKNSNMEDLFNYLAFEMGLFSKHNILTLPRYKNIELGVFERYMEASTPKTYKIGSIFELKEHFRLAMLNIFRSIIENELDTSLEEIVCWYFNHHIRTKFKTVFLPIDFLSKTESVANRNAKIFSIEENIRKQYLILTEKGTISKEIFNETPIQKIISLPSKIKTKYIYLNNTEDNIWMEHQLFSDQSEIIYIDNEKKGKTFDDLLLKNDLTIEDFHDYQKPIVKRLIDINIIREEKSGGILKFKNIWEIYVLKKVYYNTVFSYYYANTNEHNSIDSLLSRKILKAESQLFSVPEAEYMNFIMNTGDWDDGYGLRNNYQHGGVYYDNNGAYGREYLLGMLILITYMVKIDEELDLQNSLII</sequence>
<protein>
    <submittedName>
        <fullName evidence="1">Uncharacterized protein</fullName>
    </submittedName>
</protein>
<accession>A0A9X4SJV2</accession>
<reference evidence="1" key="1">
    <citation type="submission" date="2022-06" db="EMBL/GenBank/DDBJ databases">
        <title>Lactococcus from bovine mastitis in China.</title>
        <authorList>
            <person name="Lin Y."/>
            <person name="Han B."/>
        </authorList>
    </citation>
    <scope>NUCLEOTIDE SEQUENCE</scope>
    <source>
        <strain evidence="1">Ningxia-I-26</strain>
    </source>
</reference>
<dbReference type="AlphaFoldDB" id="A0A9X4SJV2"/>
<dbReference type="EMBL" id="JAMWFV010000020">
    <property type="protein sequence ID" value="MDG6145990.1"/>
    <property type="molecule type" value="Genomic_DNA"/>
</dbReference>